<evidence type="ECO:0000313" key="3">
    <source>
        <dbReference type="Proteomes" id="UP000501726"/>
    </source>
</evidence>
<evidence type="ECO:0000313" key="2">
    <source>
        <dbReference type="EMBL" id="BBP45041.1"/>
    </source>
</evidence>
<feature type="compositionally biased region" description="Polar residues" evidence="1">
    <location>
        <begin position="45"/>
        <end position="68"/>
    </location>
</feature>
<evidence type="ECO:0000256" key="1">
    <source>
        <dbReference type="SAM" id="MobiDB-lite"/>
    </source>
</evidence>
<keyword evidence="3" id="KW-1185">Reference proteome</keyword>
<dbReference type="RefSeq" id="WP_173270186.1">
    <property type="nucleotide sequence ID" value="NZ_AP021889.1"/>
</dbReference>
<dbReference type="AlphaFoldDB" id="A0A6F8PSD6"/>
<accession>A0A6F8PSD6</accession>
<dbReference type="KEGG" id="tse:THMIRHAS_04140"/>
<name>A0A6F8PSD6_9GAMM</name>
<feature type="region of interest" description="Disordered" evidence="1">
    <location>
        <begin position="32"/>
        <end position="68"/>
    </location>
</feature>
<dbReference type="Proteomes" id="UP000501726">
    <property type="component" value="Chromosome"/>
</dbReference>
<proteinExistence type="predicted"/>
<dbReference type="EMBL" id="AP021889">
    <property type="protein sequence ID" value="BBP45041.1"/>
    <property type="molecule type" value="Genomic_DNA"/>
</dbReference>
<sequence>MIIQDQQLHLSSQRYFHQSEQSQQRLQQFTNGSLSAEAQRHTKNENTSYSQHALSVKSNTSEYHSNQRLVKPESGWNRSSELMPTPLTKPFNPLIRQQHTPELTTNSAQNPTQQNPLPPHLIKMIEAIEAMMERLTGKPYTLEVYGYHRGDDQSQVTPFNQSAFKAENPTVLSESPPTGNGQRLSMSHYFSETESVRFEAMGNVKTADGRLIDFSLAMTQSRTFSTQSELLLEKGVIPKDPLVVNFGGQPAELSLHQIALDINDNLEMKQINVMKPGSGFLALDKNQDGQISKGSELFGPQSGNGFQDLAHYDLDQNGWIDENDPVFAELRIYHQAENGMMQLNGLMELNIGAISLHNISTEFSHKNAQNELQAQTRSSSVFLYEDSGQAGTVQQIDLIL</sequence>
<protein>
    <submittedName>
        <fullName evidence="2">Uncharacterized protein</fullName>
    </submittedName>
</protein>
<dbReference type="PANTHER" id="PTHR39431">
    <property type="entry name" value="FRPA/C-RELATED PROTEIN"/>
    <property type="match status" value="1"/>
</dbReference>
<organism evidence="2 3">
    <name type="scientific">Thiosulfatimonas sediminis</name>
    <dbReference type="NCBI Taxonomy" id="2675054"/>
    <lineage>
        <taxon>Bacteria</taxon>
        <taxon>Pseudomonadati</taxon>
        <taxon>Pseudomonadota</taxon>
        <taxon>Gammaproteobacteria</taxon>
        <taxon>Thiotrichales</taxon>
        <taxon>Piscirickettsiaceae</taxon>
        <taxon>Thiosulfatimonas</taxon>
    </lineage>
</organism>
<reference evidence="3" key="1">
    <citation type="submission" date="2019-11" db="EMBL/GenBank/DDBJ databases">
        <title>Isolation and characterization of two novel species in the genus Thiomicrorhabdus.</title>
        <authorList>
            <person name="Mochizuki J."/>
            <person name="Kojima H."/>
            <person name="Fukui M."/>
        </authorList>
    </citation>
    <scope>NUCLEOTIDE SEQUENCE [LARGE SCALE GENOMIC DNA]</scope>
    <source>
        <strain evidence="3">aks77</strain>
    </source>
</reference>
<gene>
    <name evidence="2" type="ORF">THMIRHAS_04140</name>
</gene>
<dbReference type="PANTHER" id="PTHR39431:SF1">
    <property type="entry name" value="FRPA_C-RELATED PROTEIN"/>
    <property type="match status" value="1"/>
</dbReference>